<evidence type="ECO:0000313" key="10">
    <source>
        <dbReference type="Proteomes" id="UP000646776"/>
    </source>
</evidence>
<keyword evidence="10" id="KW-1185">Reference proteome</keyword>
<dbReference type="InterPro" id="IPR011047">
    <property type="entry name" value="Quinoprotein_ADH-like_sf"/>
</dbReference>
<feature type="compositionally biased region" description="Pro residues" evidence="7">
    <location>
        <begin position="360"/>
        <end position="372"/>
    </location>
</feature>
<dbReference type="SUPFAM" id="SSF56112">
    <property type="entry name" value="Protein kinase-like (PK-like)"/>
    <property type="match status" value="1"/>
</dbReference>
<reference evidence="9" key="1">
    <citation type="journal article" date="2014" name="Int. J. Syst. Evol. Microbiol.">
        <title>Complete genome sequence of Corynebacterium casei LMG S-19264T (=DSM 44701T), isolated from a smear-ripened cheese.</title>
        <authorList>
            <consortium name="US DOE Joint Genome Institute (JGI-PGF)"/>
            <person name="Walter F."/>
            <person name="Albersmeier A."/>
            <person name="Kalinowski J."/>
            <person name="Ruckert C."/>
        </authorList>
    </citation>
    <scope>NUCLEOTIDE SEQUENCE</scope>
    <source>
        <strain evidence="9">JCM 4125</strain>
    </source>
</reference>
<evidence type="ECO:0000256" key="2">
    <source>
        <dbReference type="ARBA" id="ARBA00008156"/>
    </source>
</evidence>
<dbReference type="GO" id="GO:0005524">
    <property type="term" value="F:ATP binding"/>
    <property type="evidence" value="ECO:0007669"/>
    <property type="project" value="UniProtKB-UniRule"/>
</dbReference>
<dbReference type="Gene3D" id="2.40.128.630">
    <property type="match status" value="2"/>
</dbReference>
<keyword evidence="3 6" id="KW-0547">Nucleotide-binding</keyword>
<dbReference type="SMART" id="SM00220">
    <property type="entry name" value="S_TKc"/>
    <property type="match status" value="1"/>
</dbReference>
<dbReference type="InterPro" id="IPR000719">
    <property type="entry name" value="Prot_kinase_dom"/>
</dbReference>
<keyword evidence="5" id="KW-0560">Oxidoreductase</keyword>
<dbReference type="InterPro" id="IPR011009">
    <property type="entry name" value="Kinase-like_dom_sf"/>
</dbReference>
<dbReference type="InterPro" id="IPR002372">
    <property type="entry name" value="PQQ_rpt_dom"/>
</dbReference>
<feature type="compositionally biased region" description="Pro residues" evidence="7">
    <location>
        <begin position="379"/>
        <end position="413"/>
    </location>
</feature>
<comment type="similarity">
    <text evidence="2">Belongs to the bacterial PQQ dehydrogenase family.</text>
</comment>
<dbReference type="Pfam" id="PF00069">
    <property type="entry name" value="Pkinase"/>
    <property type="match status" value="1"/>
</dbReference>
<dbReference type="GO" id="GO:0004672">
    <property type="term" value="F:protein kinase activity"/>
    <property type="evidence" value="ECO:0007669"/>
    <property type="project" value="InterPro"/>
</dbReference>
<evidence type="ECO:0000313" key="9">
    <source>
        <dbReference type="EMBL" id="GGT32418.1"/>
    </source>
</evidence>
<protein>
    <recommendedName>
        <fullName evidence="8">Protein kinase domain-containing protein</fullName>
    </recommendedName>
</protein>
<comment type="cofactor">
    <cofactor evidence="1">
        <name>pyrroloquinoline quinone</name>
        <dbReference type="ChEBI" id="CHEBI:58442"/>
    </cofactor>
</comment>
<dbReference type="Proteomes" id="UP000646776">
    <property type="component" value="Unassembled WGS sequence"/>
</dbReference>
<proteinExistence type="inferred from homology"/>
<dbReference type="PANTHER" id="PTHR32303">
    <property type="entry name" value="QUINOPROTEIN ALCOHOL DEHYDROGENASE (CYTOCHROME C)"/>
    <property type="match status" value="1"/>
</dbReference>
<evidence type="ECO:0000256" key="1">
    <source>
        <dbReference type="ARBA" id="ARBA00001931"/>
    </source>
</evidence>
<feature type="compositionally biased region" description="Low complexity" evidence="7">
    <location>
        <begin position="448"/>
        <end position="467"/>
    </location>
</feature>
<name>A0A918LPP7_9ACTN</name>
<evidence type="ECO:0000256" key="4">
    <source>
        <dbReference type="ARBA" id="ARBA00022840"/>
    </source>
</evidence>
<dbReference type="Gene3D" id="2.130.10.10">
    <property type="entry name" value="YVTN repeat-like/Quinoprotein amine dehydrogenase"/>
    <property type="match status" value="1"/>
</dbReference>
<dbReference type="PROSITE" id="PS00108">
    <property type="entry name" value="PROTEIN_KINASE_ST"/>
    <property type="match status" value="1"/>
</dbReference>
<feature type="region of interest" description="Disordered" evidence="7">
    <location>
        <begin position="446"/>
        <end position="473"/>
    </location>
</feature>
<dbReference type="CDD" id="cd14014">
    <property type="entry name" value="STKc_PknB_like"/>
    <property type="match status" value="1"/>
</dbReference>
<dbReference type="SMART" id="SM00564">
    <property type="entry name" value="PQQ"/>
    <property type="match status" value="7"/>
</dbReference>
<dbReference type="InterPro" id="IPR008271">
    <property type="entry name" value="Ser/Thr_kinase_AS"/>
</dbReference>
<accession>A0A918LPP7</accession>
<dbReference type="InterPro" id="IPR017441">
    <property type="entry name" value="Protein_kinase_ATP_BS"/>
</dbReference>
<feature type="region of interest" description="Disordered" evidence="7">
    <location>
        <begin position="299"/>
        <end position="417"/>
    </location>
</feature>
<keyword evidence="4 6" id="KW-0067">ATP-binding</keyword>
<dbReference type="AlphaFoldDB" id="A0A918LPP7"/>
<evidence type="ECO:0000259" key="8">
    <source>
        <dbReference type="PROSITE" id="PS50011"/>
    </source>
</evidence>
<dbReference type="GO" id="GO:0016491">
    <property type="term" value="F:oxidoreductase activity"/>
    <property type="evidence" value="ECO:0007669"/>
    <property type="project" value="UniProtKB-KW"/>
</dbReference>
<feature type="binding site" evidence="6">
    <location>
        <position position="48"/>
    </location>
    <ligand>
        <name>ATP</name>
        <dbReference type="ChEBI" id="CHEBI:30616"/>
    </ligand>
</feature>
<reference evidence="9" key="2">
    <citation type="submission" date="2020-09" db="EMBL/GenBank/DDBJ databases">
        <authorList>
            <person name="Sun Q."/>
            <person name="Ohkuma M."/>
        </authorList>
    </citation>
    <scope>NUCLEOTIDE SEQUENCE</scope>
    <source>
        <strain evidence="9">JCM 4125</strain>
    </source>
</reference>
<dbReference type="Gene3D" id="2.40.10.480">
    <property type="match status" value="1"/>
</dbReference>
<feature type="compositionally biased region" description="Pro residues" evidence="7">
    <location>
        <begin position="309"/>
        <end position="334"/>
    </location>
</feature>
<feature type="domain" description="Protein kinase" evidence="8">
    <location>
        <begin position="20"/>
        <end position="284"/>
    </location>
</feature>
<dbReference type="Pfam" id="PF13360">
    <property type="entry name" value="PQQ_2"/>
    <property type="match status" value="1"/>
</dbReference>
<comment type="caution">
    <text evidence="9">The sequence shown here is derived from an EMBL/GenBank/DDBJ whole genome shotgun (WGS) entry which is preliminary data.</text>
</comment>
<feature type="compositionally biased region" description="Low complexity" evidence="7">
    <location>
        <begin position="335"/>
        <end position="349"/>
    </location>
</feature>
<dbReference type="PROSITE" id="PS50011">
    <property type="entry name" value="PROTEIN_KINASE_DOM"/>
    <property type="match status" value="1"/>
</dbReference>
<evidence type="ECO:0000256" key="6">
    <source>
        <dbReference type="PROSITE-ProRule" id="PRU10141"/>
    </source>
</evidence>
<dbReference type="Gene3D" id="3.30.200.20">
    <property type="entry name" value="Phosphorylase Kinase, domain 1"/>
    <property type="match status" value="1"/>
</dbReference>
<gene>
    <name evidence="9" type="ORF">GCM10010226_05770</name>
</gene>
<organism evidence="9 10">
    <name type="scientific">Streptomyces phaeofaciens</name>
    <dbReference type="NCBI Taxonomy" id="68254"/>
    <lineage>
        <taxon>Bacteria</taxon>
        <taxon>Bacillati</taxon>
        <taxon>Actinomycetota</taxon>
        <taxon>Actinomycetes</taxon>
        <taxon>Kitasatosporales</taxon>
        <taxon>Streptomycetaceae</taxon>
        <taxon>Streptomyces</taxon>
    </lineage>
</organism>
<dbReference type="InterPro" id="IPR015943">
    <property type="entry name" value="WD40/YVTN_repeat-like_dom_sf"/>
</dbReference>
<dbReference type="EMBL" id="BMSA01000001">
    <property type="protein sequence ID" value="GGT32418.1"/>
    <property type="molecule type" value="Genomic_DNA"/>
</dbReference>
<evidence type="ECO:0000256" key="3">
    <source>
        <dbReference type="ARBA" id="ARBA00022741"/>
    </source>
</evidence>
<dbReference type="PANTHER" id="PTHR32303:SF10">
    <property type="entry name" value="OUTER MEMBRANE PROTEIN ASSEMBLY FACTOR BAMB"/>
    <property type="match status" value="1"/>
</dbReference>
<dbReference type="InterPro" id="IPR018391">
    <property type="entry name" value="PQQ_b-propeller_rpt"/>
</dbReference>
<dbReference type="PROSITE" id="PS00107">
    <property type="entry name" value="PROTEIN_KINASE_ATP"/>
    <property type="match status" value="1"/>
</dbReference>
<dbReference type="SUPFAM" id="SSF50998">
    <property type="entry name" value="Quinoprotein alcohol dehydrogenase-like"/>
    <property type="match status" value="2"/>
</dbReference>
<evidence type="ECO:0000256" key="7">
    <source>
        <dbReference type="SAM" id="MobiDB-lite"/>
    </source>
</evidence>
<dbReference type="Gene3D" id="1.10.510.10">
    <property type="entry name" value="Transferase(Phosphotransferase) domain 1"/>
    <property type="match status" value="1"/>
</dbReference>
<evidence type="ECO:0000256" key="5">
    <source>
        <dbReference type="ARBA" id="ARBA00023002"/>
    </source>
</evidence>
<sequence length="793" mass="81101">MLMGTFADLEAGDPRLVGRYRIVARLGAGGMGQVYLGRSPGGRPVAVKVVRPELAGDEEFRRRFARETAAARRVNGAFTAGVVDADPEASPPWLATVFVPGMSLGEALSEHGPWPEQPTLALGAGLAEALEAIHGAGVIHRDLKPSNVLLAVDGPRVIDFGISRAVEVTMLTQLTHAGTVVGTPGFMSPEQLTGEPVGTPSDVFSVGAVLVYVATGTGPFGTGPANALNFRTVYEAPELTRVPPVLRDIVTDCLAKDPARRPGVAALLGRLAEAGGAAGGEGLLTEEPEWMPATVAQEVREQTSAALPRTPPPLPAPAPEPTPGPEPVPRPPASDRPAAPATPVGAAGTAGSGHERTASPAPPPPTTPPPAAPVVHRAPPQPWGPPAPRMPSPPRTGWPPPVLAGPPVPPPSRSPSRRSLLLGLSAAAAAAGLGGAYAGWKMLGGDGDPSTKPTPDPSSGSPSVNSSEDVTEPAGEKLWAFDTGDIVRSSPAWVDGVVYIGSDCGCLYALDAGSGDEKWSYHIGADVRSSPTVANGIVYIGGDDGNLHAVNATTGTKEWTYDTGADVRSSPTVADGTVYIGSDDGNLHAVNATTGTKEWTYDTGADVRSSPTVANGTVYVGSDCGCLYALDSVTGRQKWSFHIGGSSAPGSPAVDDGVVYMGADSGHLYAVDAASGEKNWQFSTGGVPETRPLVLDGVVCVGGGDDAVHVLDVDGGREKWSFSLGDGVASSPVAAEDALYIGSADSALYALNLDTGDKLWSFTTGDAVRTTPAVADGVVYFGADDGKVYAVRT</sequence>